<keyword evidence="4 9" id="KW-0762">Sugar transport</keyword>
<comment type="caution">
    <text evidence="13">The sequence shown here is derived from an EMBL/GenBank/DDBJ whole genome shotgun (WGS) entry which is preliminary data.</text>
</comment>
<evidence type="ECO:0000256" key="1">
    <source>
        <dbReference type="ARBA" id="ARBA00004651"/>
    </source>
</evidence>
<dbReference type="InterPro" id="IPR004796">
    <property type="entry name" value="PTS_IIC_cello"/>
</dbReference>
<evidence type="ECO:0000256" key="7">
    <source>
        <dbReference type="ARBA" id="ARBA00022989"/>
    </source>
</evidence>
<dbReference type="Proteomes" id="UP001253851">
    <property type="component" value="Unassembled WGS sequence"/>
</dbReference>
<evidence type="ECO:0000256" key="3">
    <source>
        <dbReference type="ARBA" id="ARBA00022475"/>
    </source>
</evidence>
<feature type="transmembrane region" description="Helical" evidence="10">
    <location>
        <begin position="163"/>
        <end position="182"/>
    </location>
</feature>
<proteinExistence type="predicted"/>
<dbReference type="Proteomes" id="UP000286288">
    <property type="component" value="Unassembled WGS sequence"/>
</dbReference>
<organism evidence="13 14">
    <name type="scientific">Enterococcus casseliflavus</name>
    <name type="common">Enterococcus flavescens</name>
    <dbReference type="NCBI Taxonomy" id="37734"/>
    <lineage>
        <taxon>Bacteria</taxon>
        <taxon>Bacillati</taxon>
        <taxon>Bacillota</taxon>
        <taxon>Bacilli</taxon>
        <taxon>Lactobacillales</taxon>
        <taxon>Enterococcaceae</taxon>
        <taxon>Enterococcus</taxon>
    </lineage>
</organism>
<keyword evidence="5" id="KW-0598">Phosphotransferase system</keyword>
<dbReference type="EMBL" id="JARQDZ010000002">
    <property type="protein sequence ID" value="MDT2982341.1"/>
    <property type="molecule type" value="Genomic_DNA"/>
</dbReference>
<keyword evidence="8 9" id="KW-0472">Membrane</keyword>
<feature type="transmembrane region" description="Helical" evidence="10">
    <location>
        <begin position="303"/>
        <end position="323"/>
    </location>
</feature>
<feature type="transmembrane region" description="Helical" evidence="10">
    <location>
        <begin position="72"/>
        <end position="96"/>
    </location>
</feature>
<sequence>MTSVFTFLETRLMPPLNKLANLRFIRAIMQAGIITVPFTIVGSIFLIINNLPQIIPPLAGFFEQTILRFSPLYSVVTTMSVGSIAVFYCLATGYYLTEIYHKEDHLTMSSFVGALLSLFAFLMTIVQVDITDGAAQLLQSDSETAIVYNGIAIGGWITRFSGVGIFIGIITAVLATSVYRFCVRRKITIQMPEGVPDGVSKAFASLIPAILIAFLMVAINGVLAVFHTDLHGLLSKPFEFVKELTGSWLGIIVIMLLIHLLWAVGVHGTAVIKNSFINPILLVALTENIDGANNIFAGDFVNMYIFMGGAGSTLGLVLLMLFVAKSQQLKVLGKAAILPGLFNINEPVIFGAPIVYNPYLIIPFIITPLINVTIAYFASSFGFVDKVITGIPWISPVGIGAFLGTGGDFRAILIALINLGVSILCYYPFFKMYDGKLYTEQLANHA</sequence>
<evidence type="ECO:0000313" key="13">
    <source>
        <dbReference type="EMBL" id="RHK06640.1"/>
    </source>
</evidence>
<dbReference type="EMBL" id="QRMZ01000008">
    <property type="protein sequence ID" value="RHK06640.1"/>
    <property type="molecule type" value="Genomic_DNA"/>
</dbReference>
<dbReference type="GO" id="GO:0005886">
    <property type="term" value="C:plasma membrane"/>
    <property type="evidence" value="ECO:0007669"/>
    <property type="project" value="UniProtKB-SubCell"/>
</dbReference>
<feature type="transmembrane region" description="Helical" evidence="10">
    <location>
        <begin position="246"/>
        <end position="264"/>
    </location>
</feature>
<dbReference type="NCBIfam" id="NF007157">
    <property type="entry name" value="PRK09592.1"/>
    <property type="match status" value="1"/>
</dbReference>
<dbReference type="PANTHER" id="PTHR33989:SF8">
    <property type="entry name" value="PERMEASE IIC COMPONENT"/>
    <property type="match status" value="1"/>
</dbReference>
<evidence type="ECO:0000256" key="10">
    <source>
        <dbReference type="SAM" id="Phobius"/>
    </source>
</evidence>
<feature type="transmembrane region" description="Helical" evidence="10">
    <location>
        <begin position="27"/>
        <end position="48"/>
    </location>
</feature>
<feature type="transmembrane region" description="Helical" evidence="10">
    <location>
        <begin position="387"/>
        <end position="405"/>
    </location>
</feature>
<evidence type="ECO:0000256" key="8">
    <source>
        <dbReference type="ARBA" id="ARBA00023136"/>
    </source>
</evidence>
<accession>A0A377MQD1</accession>
<keyword evidence="2 9" id="KW-0813">Transport</keyword>
<comment type="function">
    <text evidence="9">The phosphoenolpyruvate-dependent sugar phosphotransferase system (PTS), a major carbohydrate active -transport system, catalyzes the phosphorylation of incoming sugar substrates concomitant with their translocation across the cell membrane.</text>
</comment>
<evidence type="ECO:0000313" key="15">
    <source>
        <dbReference type="Proteomes" id="UP001253851"/>
    </source>
</evidence>
<dbReference type="PROSITE" id="PS51105">
    <property type="entry name" value="PTS_EIIC_TYPE_3"/>
    <property type="match status" value="1"/>
</dbReference>
<dbReference type="RefSeq" id="WP_060791522.1">
    <property type="nucleotide sequence ID" value="NZ_BAAAXK010000001.1"/>
</dbReference>
<feature type="transmembrane region" description="Helical" evidence="10">
    <location>
        <begin position="108"/>
        <end position="128"/>
    </location>
</feature>
<name>A0A377MQD1_ENTCA</name>
<gene>
    <name evidence="13" type="primary">celB</name>
    <name evidence="13" type="ORF">DW084_07145</name>
    <name evidence="12" type="ORF">P7I34_06680</name>
</gene>
<reference evidence="13 14" key="1">
    <citation type="submission" date="2018-08" db="EMBL/GenBank/DDBJ databases">
        <title>A genome reference for cultivated species of the human gut microbiota.</title>
        <authorList>
            <person name="Zou Y."/>
            <person name="Xue W."/>
            <person name="Luo G."/>
        </authorList>
    </citation>
    <scope>NUCLEOTIDE SEQUENCE [LARGE SCALE GENOMIC DNA]</scope>
    <source>
        <strain evidence="13 14">AF48-16</strain>
    </source>
</reference>
<feature type="transmembrane region" description="Helical" evidence="10">
    <location>
        <begin position="411"/>
        <end position="430"/>
    </location>
</feature>
<comment type="subcellular location">
    <subcellularLocation>
        <location evidence="1">Cell membrane</location>
        <topology evidence="1">Multi-pass membrane protein</topology>
    </subcellularLocation>
</comment>
<evidence type="ECO:0000313" key="14">
    <source>
        <dbReference type="Proteomes" id="UP000286288"/>
    </source>
</evidence>
<dbReference type="GO" id="GO:0009401">
    <property type="term" value="P:phosphoenolpyruvate-dependent sugar phosphotransferase system"/>
    <property type="evidence" value="ECO:0007669"/>
    <property type="project" value="UniProtKB-KW"/>
</dbReference>
<dbReference type="GO" id="GO:0008982">
    <property type="term" value="F:protein-N(PI)-phosphohistidine-sugar phosphotransferase activity"/>
    <property type="evidence" value="ECO:0007669"/>
    <property type="project" value="UniProtKB-UniRule"/>
</dbReference>
<evidence type="ECO:0000256" key="9">
    <source>
        <dbReference type="PIRNR" id="PIRNR006351"/>
    </source>
</evidence>
<dbReference type="InterPro" id="IPR004501">
    <property type="entry name" value="PTS_EIIC_3"/>
</dbReference>
<feature type="domain" description="PTS EIIC type-3" evidence="11">
    <location>
        <begin position="8"/>
        <end position="429"/>
    </location>
</feature>
<dbReference type="Pfam" id="PF02378">
    <property type="entry name" value="PTS_EIIC"/>
    <property type="match status" value="1"/>
</dbReference>
<feature type="transmembrane region" description="Helical" evidence="10">
    <location>
        <begin position="360"/>
        <end position="378"/>
    </location>
</feature>
<keyword evidence="3 9" id="KW-1003">Cell membrane</keyword>
<reference evidence="12 15" key="2">
    <citation type="submission" date="2023-03" db="EMBL/GenBank/DDBJ databases">
        <authorList>
            <person name="Shen W."/>
            <person name="Cai J."/>
        </authorList>
    </citation>
    <scope>NUCLEOTIDE SEQUENCE [LARGE SCALE GENOMIC DNA]</scope>
    <source>
        <strain evidence="12 15">B516</strain>
    </source>
</reference>
<evidence type="ECO:0000259" key="11">
    <source>
        <dbReference type="PROSITE" id="PS51105"/>
    </source>
</evidence>
<evidence type="ECO:0000313" key="12">
    <source>
        <dbReference type="EMBL" id="MDT2982341.1"/>
    </source>
</evidence>
<dbReference type="InterPro" id="IPR003352">
    <property type="entry name" value="PTS_EIIC"/>
</dbReference>
<evidence type="ECO:0000256" key="4">
    <source>
        <dbReference type="ARBA" id="ARBA00022597"/>
    </source>
</evidence>
<dbReference type="AlphaFoldDB" id="A0A377MQD1"/>
<evidence type="ECO:0000256" key="2">
    <source>
        <dbReference type="ARBA" id="ARBA00022448"/>
    </source>
</evidence>
<dbReference type="PIRSF" id="PIRSF006351">
    <property type="entry name" value="PTS_EIIC-Cellobiose"/>
    <property type="match status" value="1"/>
</dbReference>
<keyword evidence="7 10" id="KW-1133">Transmembrane helix</keyword>
<evidence type="ECO:0000256" key="6">
    <source>
        <dbReference type="ARBA" id="ARBA00022692"/>
    </source>
</evidence>
<dbReference type="GO" id="GO:1901264">
    <property type="term" value="P:carbohydrate derivative transport"/>
    <property type="evidence" value="ECO:0007669"/>
    <property type="project" value="TreeGrafter"/>
</dbReference>
<dbReference type="InterPro" id="IPR051088">
    <property type="entry name" value="PTS_Sugar-EIIC/EIIB"/>
</dbReference>
<feature type="transmembrane region" description="Helical" evidence="10">
    <location>
        <begin position="203"/>
        <end position="226"/>
    </location>
</feature>
<dbReference type="PANTHER" id="PTHR33989">
    <property type="match status" value="1"/>
</dbReference>
<evidence type="ECO:0000256" key="5">
    <source>
        <dbReference type="ARBA" id="ARBA00022683"/>
    </source>
</evidence>
<keyword evidence="6 10" id="KW-0812">Transmembrane</keyword>
<protein>
    <recommendedName>
        <fullName evidence="9">Permease IIC component</fullName>
    </recommendedName>
</protein>
<dbReference type="NCBIfam" id="TIGR00410">
    <property type="entry name" value="lacE"/>
    <property type="match status" value="1"/>
</dbReference>